<comment type="caution">
    <text evidence="9">The sequence shown here is derived from an EMBL/GenBank/DDBJ whole genome shotgun (WGS) entry which is preliminary data.</text>
</comment>
<keyword evidence="4 8" id="KW-1133">Transmembrane helix</keyword>
<name>A0ABQ8TR59_PERAM</name>
<evidence type="ECO:0000256" key="6">
    <source>
        <dbReference type="ARBA" id="ARBA00023170"/>
    </source>
</evidence>
<dbReference type="PANTHER" id="PTHR42643:SF30">
    <property type="entry name" value="IONOTROPIC RECEPTOR 40A-RELATED"/>
    <property type="match status" value="1"/>
</dbReference>
<evidence type="ECO:0000256" key="2">
    <source>
        <dbReference type="ARBA" id="ARBA00022475"/>
    </source>
</evidence>
<evidence type="ECO:0000256" key="8">
    <source>
        <dbReference type="SAM" id="Phobius"/>
    </source>
</evidence>
<evidence type="ECO:0000256" key="5">
    <source>
        <dbReference type="ARBA" id="ARBA00023136"/>
    </source>
</evidence>
<evidence type="ECO:0000256" key="1">
    <source>
        <dbReference type="ARBA" id="ARBA00004651"/>
    </source>
</evidence>
<dbReference type="EMBL" id="JAJSOF020000003">
    <property type="protein sequence ID" value="KAJ4448611.1"/>
    <property type="molecule type" value="Genomic_DNA"/>
</dbReference>
<accession>A0ABQ8TR59</accession>
<comment type="subcellular location">
    <subcellularLocation>
        <location evidence="1">Cell membrane</location>
        <topology evidence="1">Multi-pass membrane protein</topology>
    </subcellularLocation>
</comment>
<gene>
    <name evidence="9" type="ORF">ANN_00001</name>
</gene>
<dbReference type="Gene3D" id="1.10.287.70">
    <property type="match status" value="1"/>
</dbReference>
<evidence type="ECO:0000256" key="7">
    <source>
        <dbReference type="ARBA" id="ARBA00023180"/>
    </source>
</evidence>
<feature type="transmembrane region" description="Helical" evidence="8">
    <location>
        <begin position="459"/>
        <end position="483"/>
    </location>
</feature>
<keyword evidence="5 8" id="KW-0472">Membrane</keyword>
<reference evidence="9 10" key="1">
    <citation type="journal article" date="2022" name="Allergy">
        <title>Genome assembly and annotation of Periplaneta americana reveal a comprehensive cockroach allergen profile.</title>
        <authorList>
            <person name="Wang L."/>
            <person name="Xiong Q."/>
            <person name="Saelim N."/>
            <person name="Wang L."/>
            <person name="Nong W."/>
            <person name="Wan A.T."/>
            <person name="Shi M."/>
            <person name="Liu X."/>
            <person name="Cao Q."/>
            <person name="Hui J.H.L."/>
            <person name="Sookrung N."/>
            <person name="Leung T.F."/>
            <person name="Tungtrongchitr A."/>
            <person name="Tsui S.K.W."/>
        </authorList>
    </citation>
    <scope>NUCLEOTIDE SEQUENCE [LARGE SCALE GENOMIC DNA]</scope>
    <source>
        <strain evidence="9">PWHHKU_190912</strain>
    </source>
</reference>
<sequence length="583" mass="66741">MKCGIKCFHSESIETRKWICLWIIQGVSGKIKVPESEPDLSRAVLSVSERMFASGHPVAIYVPVKYNFLSSSTDTQDSQDVSPLYKRVDLVQNTLCNGNKSSIDIKRYSSTYMLHTLTSSIDVSFSYNWTEDVNGLLQTFHEFGHWPLLLSPAIYNVTTWRNEVYQNLLFILNYKNSDLKKLQNDIYDIIQFQASILIHNPRGHFIVVVMGNSGTQEAARRIFHIFLQFNYFDSAVVMHSPNGTSINIFYPNNFCTLHPEAILFGTFVHNDDGGSLLIHKDFNKQQIEQNLTACCFEILPSDTDPFVIKKSGNSLGKRMGGLDLRLLEIVTNELKVSNKKCKEDSVHIITSNKMFHLSIERMYDLTTPYFTRSYKFFVLSAEMYPRWASLARVFTPLTWASLFGSIVFYSLAVRLLTTCKIKKDRNSYDGTVHCFLNIWCSFLGVAVDKLPLSTPLRVLFLSWVLYSLSVTTVFQTFAISYLVDPGKQHQIDTLEEILEKNYTLLFDDFNALLTYSSSYDIEDKSYIARRSVDALNVAFHTEHSAVLVNEDFFTYYSKSCAAQNSLLHTTSSVEKRSRCTSKW</sequence>
<proteinExistence type="predicted"/>
<keyword evidence="3 8" id="KW-0812">Transmembrane</keyword>
<feature type="transmembrane region" description="Helical" evidence="8">
    <location>
        <begin position="397"/>
        <end position="416"/>
    </location>
</feature>
<feature type="transmembrane region" description="Helical" evidence="8">
    <location>
        <begin position="428"/>
        <end position="447"/>
    </location>
</feature>
<dbReference type="Proteomes" id="UP001148838">
    <property type="component" value="Unassembled WGS sequence"/>
</dbReference>
<keyword evidence="6" id="KW-0675">Receptor</keyword>
<dbReference type="InterPro" id="IPR052192">
    <property type="entry name" value="Insect_Ionotropic_Sensory_Rcpt"/>
</dbReference>
<protein>
    <submittedName>
        <fullName evidence="9">Uncharacterized protein</fullName>
    </submittedName>
</protein>
<dbReference type="PANTHER" id="PTHR42643">
    <property type="entry name" value="IONOTROPIC RECEPTOR 20A-RELATED"/>
    <property type="match status" value="1"/>
</dbReference>
<evidence type="ECO:0000313" key="9">
    <source>
        <dbReference type="EMBL" id="KAJ4448611.1"/>
    </source>
</evidence>
<evidence type="ECO:0000256" key="3">
    <source>
        <dbReference type="ARBA" id="ARBA00022692"/>
    </source>
</evidence>
<keyword evidence="7" id="KW-0325">Glycoprotein</keyword>
<keyword evidence="10" id="KW-1185">Reference proteome</keyword>
<organism evidence="9 10">
    <name type="scientific">Periplaneta americana</name>
    <name type="common">American cockroach</name>
    <name type="synonym">Blatta americana</name>
    <dbReference type="NCBI Taxonomy" id="6978"/>
    <lineage>
        <taxon>Eukaryota</taxon>
        <taxon>Metazoa</taxon>
        <taxon>Ecdysozoa</taxon>
        <taxon>Arthropoda</taxon>
        <taxon>Hexapoda</taxon>
        <taxon>Insecta</taxon>
        <taxon>Pterygota</taxon>
        <taxon>Neoptera</taxon>
        <taxon>Polyneoptera</taxon>
        <taxon>Dictyoptera</taxon>
        <taxon>Blattodea</taxon>
        <taxon>Blattoidea</taxon>
        <taxon>Blattidae</taxon>
        <taxon>Blattinae</taxon>
        <taxon>Periplaneta</taxon>
    </lineage>
</organism>
<evidence type="ECO:0000256" key="4">
    <source>
        <dbReference type="ARBA" id="ARBA00022989"/>
    </source>
</evidence>
<keyword evidence="2" id="KW-1003">Cell membrane</keyword>
<evidence type="ECO:0000313" key="10">
    <source>
        <dbReference type="Proteomes" id="UP001148838"/>
    </source>
</evidence>